<evidence type="ECO:0000313" key="2">
    <source>
        <dbReference type="EMBL" id="QHV62015.1"/>
    </source>
</evidence>
<feature type="region of interest" description="Disordered" evidence="1">
    <location>
        <begin position="124"/>
        <end position="160"/>
    </location>
</feature>
<evidence type="ECO:0000256" key="1">
    <source>
        <dbReference type="SAM" id="MobiDB-lite"/>
    </source>
</evidence>
<evidence type="ECO:0000313" key="3">
    <source>
        <dbReference type="Proteomes" id="UP000642553"/>
    </source>
</evidence>
<gene>
    <name evidence="2" type="ORF">DMI76_00865</name>
</gene>
<dbReference type="RefSeq" id="WP_205575896.1">
    <property type="nucleotide sequence ID" value="NZ_CP029701.1"/>
</dbReference>
<dbReference type="EMBL" id="CP029701">
    <property type="protein sequence ID" value="QHV62015.1"/>
    <property type="molecule type" value="Genomic_DNA"/>
</dbReference>
<reference evidence="2" key="1">
    <citation type="submission" date="2018-05" db="EMBL/GenBank/DDBJ databases">
        <title>Complete genome sequnece of Akkermansia muciniphila EB-AMDK-40.</title>
        <authorList>
            <person name="Nam Y.-D."/>
            <person name="Chung W.-H."/>
            <person name="Park Y.S."/>
            <person name="Kang J."/>
        </authorList>
    </citation>
    <scope>NUCLEOTIDE SEQUENCE</scope>
    <source>
        <strain evidence="2">EB-AMDK-40</strain>
    </source>
</reference>
<accession>A0AAE6T9G0</accession>
<dbReference type="Proteomes" id="UP000642553">
    <property type="component" value="Chromosome"/>
</dbReference>
<name>A0AAE6T9G0_9BACT</name>
<feature type="compositionally biased region" description="Polar residues" evidence="1">
    <location>
        <begin position="12"/>
        <end position="24"/>
    </location>
</feature>
<protein>
    <submittedName>
        <fullName evidence="2">Uncharacterized protein</fullName>
    </submittedName>
</protein>
<organism evidence="2 3">
    <name type="scientific">Akkermansia massiliensis</name>
    <dbReference type="NCBI Taxonomy" id="2927224"/>
    <lineage>
        <taxon>Bacteria</taxon>
        <taxon>Pseudomonadati</taxon>
        <taxon>Verrucomicrobiota</taxon>
        <taxon>Verrucomicrobiia</taxon>
        <taxon>Verrucomicrobiales</taxon>
        <taxon>Akkermansiaceae</taxon>
        <taxon>Akkermansia</taxon>
    </lineage>
</organism>
<proteinExistence type="predicted"/>
<dbReference type="AlphaFoldDB" id="A0AAE6T9G0"/>
<feature type="region of interest" description="Disordered" evidence="1">
    <location>
        <begin position="1"/>
        <end position="24"/>
    </location>
</feature>
<sequence length="245" mass="25467">MTNKQDFGGAENGNSDELTRGNNGIDSLASGDAGAILTPADLDAFDPGRVYKIVGASPIEPATSKKAATPWYLSRTFYVNLAALLSLLVPSVREWLENNPVDFVTALGGLNILLRFVTYGKHQISSDDDSESGTGDGTGNELESRPLPGNNDLANSSIAGAGTSNPSKLGTIKRKVLLTIGALMVLLGGSCSSESPAPTSVSLSEGQAVIVRGGSSLVIDRENHSLSWAQDMPDVVIAPAVVQVK</sequence>